<keyword evidence="2" id="KW-1133">Transmembrane helix</keyword>
<keyword evidence="4" id="KW-1185">Reference proteome</keyword>
<comment type="caution">
    <text evidence="3">The sequence shown here is derived from an EMBL/GenBank/DDBJ whole genome shotgun (WGS) entry which is preliminary data.</text>
</comment>
<feature type="transmembrane region" description="Helical" evidence="2">
    <location>
        <begin position="9"/>
        <end position="30"/>
    </location>
</feature>
<sequence length="284" mass="31738">MAKFNRRQLITGFSALYLAALTAIAAYALHQTNFYSLPIPNVLSALTVALPPLAGIALESIISFQHQLASKGKLQTSKVFQTVNVAFIIYETVLATLAGTHIAPIGGLWCPLHDKWQEMRTGRDAKSIQRIQDAFNCCGFAAPKDMAWPFPDKQHGAETCMVRFERETGCLEAWRTTERKIAIMLLIVPVAVFLWKVALFLAPGFDAPWLPSAIRLPNDNAEPETRPRPAITYHDLEENADDDSLRDEVNRLNKDSNLATHVEGGRIRPSPLIQETENNMWSRD</sequence>
<name>A0ABR0F112_ZASCE</name>
<feature type="transmembrane region" description="Helical" evidence="2">
    <location>
        <begin position="181"/>
        <end position="202"/>
    </location>
</feature>
<keyword evidence="2" id="KW-0472">Membrane</keyword>
<feature type="transmembrane region" description="Helical" evidence="2">
    <location>
        <begin position="42"/>
        <end position="64"/>
    </location>
</feature>
<proteinExistence type="predicted"/>
<organism evidence="3 4">
    <name type="scientific">Zasmidium cellare</name>
    <name type="common">Wine cellar mold</name>
    <name type="synonym">Racodium cellare</name>
    <dbReference type="NCBI Taxonomy" id="395010"/>
    <lineage>
        <taxon>Eukaryota</taxon>
        <taxon>Fungi</taxon>
        <taxon>Dikarya</taxon>
        <taxon>Ascomycota</taxon>
        <taxon>Pezizomycotina</taxon>
        <taxon>Dothideomycetes</taxon>
        <taxon>Dothideomycetidae</taxon>
        <taxon>Mycosphaerellales</taxon>
        <taxon>Mycosphaerellaceae</taxon>
        <taxon>Zasmidium</taxon>
    </lineage>
</organism>
<evidence type="ECO:0000313" key="3">
    <source>
        <dbReference type="EMBL" id="KAK4506768.1"/>
    </source>
</evidence>
<feature type="region of interest" description="Disordered" evidence="1">
    <location>
        <begin position="260"/>
        <end position="284"/>
    </location>
</feature>
<feature type="compositionally biased region" description="Polar residues" evidence="1">
    <location>
        <begin position="273"/>
        <end position="284"/>
    </location>
</feature>
<evidence type="ECO:0000256" key="2">
    <source>
        <dbReference type="SAM" id="Phobius"/>
    </source>
</evidence>
<gene>
    <name evidence="3" type="ORF">PRZ48_000501</name>
</gene>
<evidence type="ECO:0000256" key="1">
    <source>
        <dbReference type="SAM" id="MobiDB-lite"/>
    </source>
</evidence>
<reference evidence="3 4" key="1">
    <citation type="journal article" date="2023" name="G3 (Bethesda)">
        <title>A chromosome-level genome assembly of Zasmidium syzygii isolated from banana leaves.</title>
        <authorList>
            <person name="van Westerhoven A.C."/>
            <person name="Mehrabi R."/>
            <person name="Talebi R."/>
            <person name="Steentjes M.B.F."/>
            <person name="Corcolon B."/>
            <person name="Chong P.A."/>
            <person name="Kema G.H.J."/>
            <person name="Seidl M.F."/>
        </authorList>
    </citation>
    <scope>NUCLEOTIDE SEQUENCE [LARGE SCALE GENOMIC DNA]</scope>
    <source>
        <strain evidence="3 4">P124</strain>
    </source>
</reference>
<dbReference type="Proteomes" id="UP001305779">
    <property type="component" value="Unassembled WGS sequence"/>
</dbReference>
<accession>A0ABR0F112</accession>
<evidence type="ECO:0000313" key="4">
    <source>
        <dbReference type="Proteomes" id="UP001305779"/>
    </source>
</evidence>
<protein>
    <submittedName>
        <fullName evidence="3">Uncharacterized protein</fullName>
    </submittedName>
</protein>
<keyword evidence="2" id="KW-0812">Transmembrane</keyword>
<dbReference type="EMBL" id="JAXOVC010000001">
    <property type="protein sequence ID" value="KAK4506768.1"/>
    <property type="molecule type" value="Genomic_DNA"/>
</dbReference>